<feature type="region of interest" description="Disordered" evidence="1">
    <location>
        <begin position="262"/>
        <end position="311"/>
    </location>
</feature>
<dbReference type="InterPro" id="IPR010982">
    <property type="entry name" value="Lambda_DNA-bd_dom_sf"/>
</dbReference>
<evidence type="ECO:0000313" key="3">
    <source>
        <dbReference type="EMBL" id="RNL41102.1"/>
    </source>
</evidence>
<dbReference type="RefSeq" id="WP_123208384.1">
    <property type="nucleotide sequence ID" value="NZ_JBHTHO010000001.1"/>
</dbReference>
<keyword evidence="2" id="KW-1133">Transmembrane helix</keyword>
<dbReference type="PANTHER" id="PTHR34475">
    <property type="match status" value="1"/>
</dbReference>
<dbReference type="GO" id="GO:0003677">
    <property type="term" value="F:DNA binding"/>
    <property type="evidence" value="ECO:0007669"/>
    <property type="project" value="InterPro"/>
</dbReference>
<protein>
    <submittedName>
        <fullName evidence="3">Helix-turn-helix domain-containing protein</fullName>
    </submittedName>
</protein>
<feature type="compositionally biased region" description="Low complexity" evidence="1">
    <location>
        <begin position="278"/>
        <end position="301"/>
    </location>
</feature>
<feature type="compositionally biased region" description="Polar residues" evidence="1">
    <location>
        <begin position="106"/>
        <end position="125"/>
    </location>
</feature>
<feature type="region of interest" description="Disordered" evidence="1">
    <location>
        <begin position="92"/>
        <end position="147"/>
    </location>
</feature>
<gene>
    <name evidence="3" type="ORF">DMP06_02990</name>
</gene>
<sequence>MNFGDVLRQARERSGEDIVSVARRIRIRPDILERIEASDLDGMPPRGYSRNMINAYARYLGLNPTEVVKMYLDAQYRSQVEKAREQIKPTGFDMSAGRRRGHNRETVSASESRAHLSSTAGSSSRRGLPSTDDEFFGGASPTSIPPAATTRRIGAVHVGSYNAYGQGLSQRAAARAAGETRVMDPIDDRHSAHSTHRARRSALSEEHYGNLYAAPSNLGVRNHGSGLRDKLPFFIAGIVILLLVVVIVVMVNGMNRAATTESTNQPMNITGMPGSENTQENDSSSGSDSTSDQASQQTQQSEPEEVAPTKTTIEYEVADGQTPYIEIWEGEDNCIFAGDVTGPAKESYDVTGQFQIVSSPYEGLTVTQDGKKVNIEDNVSSGIFRYSVDFQDVLDAWNEEHKSSSSDSGTDSASDGESANDASSGSASDASA</sequence>
<proteinExistence type="predicted"/>
<evidence type="ECO:0000313" key="4">
    <source>
        <dbReference type="Proteomes" id="UP000269591"/>
    </source>
</evidence>
<keyword evidence="2" id="KW-0472">Membrane</keyword>
<evidence type="ECO:0000256" key="1">
    <source>
        <dbReference type="SAM" id="MobiDB-lite"/>
    </source>
</evidence>
<comment type="caution">
    <text evidence="3">The sequence shown here is derived from an EMBL/GenBank/DDBJ whole genome shotgun (WGS) entry which is preliminary data.</text>
</comment>
<dbReference type="InterPro" id="IPR050400">
    <property type="entry name" value="Bact_Cytoskel_RodZ"/>
</dbReference>
<dbReference type="EMBL" id="QIBX01000003">
    <property type="protein sequence ID" value="RNL41102.1"/>
    <property type="molecule type" value="Genomic_DNA"/>
</dbReference>
<dbReference type="Gene3D" id="1.10.260.40">
    <property type="entry name" value="lambda repressor-like DNA-binding domains"/>
    <property type="match status" value="1"/>
</dbReference>
<dbReference type="Proteomes" id="UP000269591">
    <property type="component" value="Unassembled WGS sequence"/>
</dbReference>
<evidence type="ECO:0000256" key="2">
    <source>
        <dbReference type="SAM" id="Phobius"/>
    </source>
</evidence>
<accession>A0A3N0B1W5</accession>
<reference evidence="4" key="1">
    <citation type="submission" date="2018-05" db="EMBL/GenBank/DDBJ databases">
        <title>Genome Sequencing of selected type strains of the family Eggerthellaceae.</title>
        <authorList>
            <person name="Danylec N."/>
            <person name="Stoll D.A."/>
            <person name="Doetsch A."/>
            <person name="Huch M."/>
        </authorList>
    </citation>
    <scope>NUCLEOTIDE SEQUENCE [LARGE SCALE GENOMIC DNA]</scope>
    <source>
        <strain evidence="4">DSM 24851</strain>
    </source>
</reference>
<dbReference type="PANTHER" id="PTHR34475:SF1">
    <property type="entry name" value="CYTOSKELETON PROTEIN RODZ"/>
    <property type="match status" value="1"/>
</dbReference>
<name>A0A3N0B1W5_9ACTN</name>
<dbReference type="AlphaFoldDB" id="A0A3N0B1W5"/>
<feature type="compositionally biased region" description="Low complexity" evidence="1">
    <location>
        <begin position="405"/>
        <end position="432"/>
    </location>
</feature>
<feature type="transmembrane region" description="Helical" evidence="2">
    <location>
        <begin position="231"/>
        <end position="251"/>
    </location>
</feature>
<dbReference type="Pfam" id="PF13413">
    <property type="entry name" value="HTH_25"/>
    <property type="match status" value="1"/>
</dbReference>
<keyword evidence="4" id="KW-1185">Reference proteome</keyword>
<organism evidence="3 4">
    <name type="scientific">Slackia equolifaciens</name>
    <dbReference type="NCBI Taxonomy" id="498718"/>
    <lineage>
        <taxon>Bacteria</taxon>
        <taxon>Bacillati</taxon>
        <taxon>Actinomycetota</taxon>
        <taxon>Coriobacteriia</taxon>
        <taxon>Eggerthellales</taxon>
        <taxon>Eggerthellaceae</taxon>
        <taxon>Slackia</taxon>
    </lineage>
</organism>
<dbReference type="OrthoDB" id="9797543at2"/>
<keyword evidence="2" id="KW-0812">Transmembrane</keyword>
<feature type="region of interest" description="Disordered" evidence="1">
    <location>
        <begin position="399"/>
        <end position="432"/>
    </location>
</feature>